<feature type="compositionally biased region" description="Pro residues" evidence="9">
    <location>
        <begin position="19"/>
        <end position="40"/>
    </location>
</feature>
<dbReference type="GO" id="GO:0003677">
    <property type="term" value="F:DNA binding"/>
    <property type="evidence" value="ECO:0007669"/>
    <property type="project" value="UniProtKB-KW"/>
</dbReference>
<dbReference type="Proteomes" id="UP001558713">
    <property type="component" value="Unassembled WGS sequence"/>
</dbReference>
<dbReference type="InterPro" id="IPR036955">
    <property type="entry name" value="AP2/ERF_dom_sf"/>
</dbReference>
<evidence type="ECO:0000256" key="8">
    <source>
        <dbReference type="ARBA" id="ARBA00024343"/>
    </source>
</evidence>
<dbReference type="PRINTS" id="PR00367">
    <property type="entry name" value="ETHRSPELEMNT"/>
</dbReference>
<dbReference type="GO" id="GO:0009873">
    <property type="term" value="P:ethylene-activated signaling pathway"/>
    <property type="evidence" value="ECO:0007669"/>
    <property type="project" value="UniProtKB-KW"/>
</dbReference>
<keyword evidence="7" id="KW-0539">Nucleus</keyword>
<comment type="subcellular location">
    <subcellularLocation>
        <location evidence="1">Nucleus</location>
    </subcellularLocation>
</comment>
<dbReference type="PANTHER" id="PTHR31194">
    <property type="entry name" value="SHN SHINE , DNA BINDING / TRANSCRIPTION FACTOR"/>
    <property type="match status" value="1"/>
</dbReference>
<keyword evidence="6" id="KW-0804">Transcription</keyword>
<keyword evidence="5" id="KW-0010">Activator</keyword>
<evidence type="ECO:0000256" key="6">
    <source>
        <dbReference type="ARBA" id="ARBA00023163"/>
    </source>
</evidence>
<comment type="caution">
    <text evidence="11">The sequence shown here is derived from an EMBL/GenBank/DDBJ whole genome shotgun (WGS) entry which is preliminary data.</text>
</comment>
<feature type="domain" description="AP2/ERF" evidence="10">
    <location>
        <begin position="113"/>
        <end position="160"/>
    </location>
</feature>
<comment type="similarity">
    <text evidence="8">Belongs to the AP2/ERF transcription factor family. ERF subfamily.</text>
</comment>
<organism evidence="11 12">
    <name type="scientific">Cardamine amara subsp. amara</name>
    <dbReference type="NCBI Taxonomy" id="228776"/>
    <lineage>
        <taxon>Eukaryota</taxon>
        <taxon>Viridiplantae</taxon>
        <taxon>Streptophyta</taxon>
        <taxon>Embryophyta</taxon>
        <taxon>Tracheophyta</taxon>
        <taxon>Spermatophyta</taxon>
        <taxon>Magnoliopsida</taxon>
        <taxon>eudicotyledons</taxon>
        <taxon>Gunneridae</taxon>
        <taxon>Pentapetalae</taxon>
        <taxon>rosids</taxon>
        <taxon>malvids</taxon>
        <taxon>Brassicales</taxon>
        <taxon>Brassicaceae</taxon>
        <taxon>Cardamineae</taxon>
        <taxon>Cardamine</taxon>
    </lineage>
</organism>
<reference evidence="11 12" key="1">
    <citation type="submission" date="2024-04" db="EMBL/GenBank/DDBJ databases">
        <title>Genome assembly C_amara_ONT_v2.</title>
        <authorList>
            <person name="Yant L."/>
            <person name="Moore C."/>
            <person name="Slenker M."/>
        </authorList>
    </citation>
    <scope>NUCLEOTIDE SEQUENCE [LARGE SCALE GENOMIC DNA]</scope>
    <source>
        <tissue evidence="11">Leaf</tissue>
    </source>
</reference>
<evidence type="ECO:0000256" key="2">
    <source>
        <dbReference type="ARBA" id="ARBA00022745"/>
    </source>
</evidence>
<dbReference type="PROSITE" id="PS51032">
    <property type="entry name" value="AP2_ERF"/>
    <property type="match status" value="1"/>
</dbReference>
<dbReference type="PANTHER" id="PTHR31194:SF222">
    <property type="entry name" value="ETHYLENE-RESPONSIVE TRANSCRIPTION FACTOR ERF120-RELATED"/>
    <property type="match status" value="1"/>
</dbReference>
<gene>
    <name evidence="11" type="ORF">V5N11_019038</name>
</gene>
<dbReference type="InterPro" id="IPR001471">
    <property type="entry name" value="AP2/ERF_dom"/>
</dbReference>
<evidence type="ECO:0000256" key="4">
    <source>
        <dbReference type="ARBA" id="ARBA00023125"/>
    </source>
</evidence>
<dbReference type="EMBL" id="JBANAX010000841">
    <property type="protein sequence ID" value="KAL1191829.1"/>
    <property type="molecule type" value="Genomic_DNA"/>
</dbReference>
<dbReference type="GO" id="GO:0005634">
    <property type="term" value="C:nucleus"/>
    <property type="evidence" value="ECO:0007669"/>
    <property type="project" value="UniProtKB-SubCell"/>
</dbReference>
<evidence type="ECO:0000256" key="1">
    <source>
        <dbReference type="ARBA" id="ARBA00004123"/>
    </source>
</evidence>
<keyword evidence="3" id="KW-0805">Transcription regulation</keyword>
<evidence type="ECO:0000256" key="7">
    <source>
        <dbReference type="ARBA" id="ARBA00023242"/>
    </source>
</evidence>
<evidence type="ECO:0000313" key="12">
    <source>
        <dbReference type="Proteomes" id="UP001558713"/>
    </source>
</evidence>
<evidence type="ECO:0000313" key="11">
    <source>
        <dbReference type="EMBL" id="KAL1191829.1"/>
    </source>
</evidence>
<evidence type="ECO:0000256" key="3">
    <source>
        <dbReference type="ARBA" id="ARBA00023015"/>
    </source>
</evidence>
<sequence>MNYSENAPSNDQNENPIPISLPPPPLLLPPLPLPPLPPPSSSYLTRDQEHKIMVSALRQVISNSGGDTLQTNSVADEALPPLDAGPCPLCKINDCYCCTFQRRPEAMKKQEKKHKGVRKKPSGKWSAEIWDPKLKIKRWLGTFPTVEIAAHAYDEAAAELVVGLSTRDDASCTKNGESNKRQRR</sequence>
<dbReference type="InterPro" id="IPR016177">
    <property type="entry name" value="DNA-bd_dom_sf"/>
</dbReference>
<feature type="compositionally biased region" description="Polar residues" evidence="9">
    <location>
        <begin position="1"/>
        <end position="15"/>
    </location>
</feature>
<feature type="region of interest" description="Disordered" evidence="9">
    <location>
        <begin position="1"/>
        <end position="43"/>
    </location>
</feature>
<proteinExistence type="inferred from homology"/>
<evidence type="ECO:0000259" key="10">
    <source>
        <dbReference type="PROSITE" id="PS51032"/>
    </source>
</evidence>
<dbReference type="SMART" id="SM00380">
    <property type="entry name" value="AP2"/>
    <property type="match status" value="1"/>
</dbReference>
<keyword evidence="4" id="KW-0238">DNA-binding</keyword>
<evidence type="ECO:0000256" key="9">
    <source>
        <dbReference type="SAM" id="MobiDB-lite"/>
    </source>
</evidence>
<name>A0ABD0ZMX1_CARAN</name>
<dbReference type="AlphaFoldDB" id="A0ABD0ZMX1"/>
<protein>
    <submittedName>
        <fullName evidence="11">Ethylene-responsive transcription factor</fullName>
    </submittedName>
</protein>
<dbReference type="CDD" id="cd00018">
    <property type="entry name" value="AP2"/>
    <property type="match status" value="1"/>
</dbReference>
<keyword evidence="2" id="KW-0936">Ethylene signaling pathway</keyword>
<keyword evidence="12" id="KW-1185">Reference proteome</keyword>
<dbReference type="SUPFAM" id="SSF54171">
    <property type="entry name" value="DNA-binding domain"/>
    <property type="match status" value="1"/>
</dbReference>
<dbReference type="Pfam" id="PF00847">
    <property type="entry name" value="AP2"/>
    <property type="match status" value="1"/>
</dbReference>
<dbReference type="InterPro" id="IPR050913">
    <property type="entry name" value="AP2/ERF_ERF"/>
</dbReference>
<accession>A0ABD0ZMX1</accession>
<evidence type="ECO:0000256" key="5">
    <source>
        <dbReference type="ARBA" id="ARBA00023159"/>
    </source>
</evidence>
<dbReference type="Gene3D" id="3.30.730.10">
    <property type="entry name" value="AP2/ERF domain"/>
    <property type="match status" value="1"/>
</dbReference>